<dbReference type="InterPro" id="IPR038765">
    <property type="entry name" value="Papain-like_cys_pep_sf"/>
</dbReference>
<sequence length="198" mass="20400">MTHAPALAGPAEVVYTAPLKVIEFAATPPVSVDPQTAATPPTPAITTPSTAIDLLRAHLPFLAGLLEPVLPAPFAAPKPPVVEHPSPGAIAVEAARGKIGSDYSMGATGPDVFDCSGLVQWSYEQAGVDVPRTSYQQLSSGKPISQEELEPGDVVSFYGGGHTGLYAGDGQVIHASTYGTGVVMSPMSSMPYAGARRY</sequence>
<protein>
    <submittedName>
        <fullName evidence="6">C40 family peptidase</fullName>
    </submittedName>
</protein>
<accession>A0ABW7WXF2</accession>
<dbReference type="PROSITE" id="PS51935">
    <property type="entry name" value="NLPC_P60"/>
    <property type="match status" value="1"/>
</dbReference>
<comment type="caution">
    <text evidence="6">The sequence shown here is derived from an EMBL/GenBank/DDBJ whole genome shotgun (WGS) entry which is preliminary data.</text>
</comment>
<dbReference type="PANTHER" id="PTHR47359">
    <property type="entry name" value="PEPTIDOGLYCAN DL-ENDOPEPTIDASE CWLO"/>
    <property type="match status" value="1"/>
</dbReference>
<evidence type="ECO:0000256" key="2">
    <source>
        <dbReference type="ARBA" id="ARBA00022670"/>
    </source>
</evidence>
<dbReference type="EMBL" id="JBIRYO010000005">
    <property type="protein sequence ID" value="MFI2473513.1"/>
    <property type="molecule type" value="Genomic_DNA"/>
</dbReference>
<proteinExistence type="inferred from homology"/>
<dbReference type="PANTHER" id="PTHR47359:SF3">
    <property type="entry name" value="NLP_P60 DOMAIN-CONTAINING PROTEIN-RELATED"/>
    <property type="match status" value="1"/>
</dbReference>
<evidence type="ECO:0000313" key="7">
    <source>
        <dbReference type="Proteomes" id="UP001611415"/>
    </source>
</evidence>
<comment type="similarity">
    <text evidence="1">Belongs to the peptidase C40 family.</text>
</comment>
<evidence type="ECO:0000256" key="3">
    <source>
        <dbReference type="ARBA" id="ARBA00022801"/>
    </source>
</evidence>
<keyword evidence="2" id="KW-0645">Protease</keyword>
<evidence type="ECO:0000313" key="6">
    <source>
        <dbReference type="EMBL" id="MFI2473513.1"/>
    </source>
</evidence>
<reference evidence="6 7" key="1">
    <citation type="submission" date="2024-10" db="EMBL/GenBank/DDBJ databases">
        <title>The Natural Products Discovery Center: Release of the First 8490 Sequenced Strains for Exploring Actinobacteria Biosynthetic Diversity.</title>
        <authorList>
            <person name="Kalkreuter E."/>
            <person name="Kautsar S.A."/>
            <person name="Yang D."/>
            <person name="Bader C.D."/>
            <person name="Teijaro C.N."/>
            <person name="Fluegel L."/>
            <person name="Davis C.M."/>
            <person name="Simpson J.R."/>
            <person name="Lauterbach L."/>
            <person name="Steele A.D."/>
            <person name="Gui C."/>
            <person name="Meng S."/>
            <person name="Li G."/>
            <person name="Viehrig K."/>
            <person name="Ye F."/>
            <person name="Su P."/>
            <person name="Kiefer A.F."/>
            <person name="Nichols A."/>
            <person name="Cepeda A.J."/>
            <person name="Yan W."/>
            <person name="Fan B."/>
            <person name="Jiang Y."/>
            <person name="Adhikari A."/>
            <person name="Zheng C.-J."/>
            <person name="Schuster L."/>
            <person name="Cowan T.M."/>
            <person name="Smanski M.J."/>
            <person name="Chevrette M.G."/>
            <person name="De Carvalho L.P.S."/>
            <person name="Shen B."/>
        </authorList>
    </citation>
    <scope>NUCLEOTIDE SEQUENCE [LARGE SCALE GENOMIC DNA]</scope>
    <source>
        <strain evidence="6 7">NPDC019275</strain>
    </source>
</reference>
<evidence type="ECO:0000256" key="1">
    <source>
        <dbReference type="ARBA" id="ARBA00007074"/>
    </source>
</evidence>
<keyword evidence="4" id="KW-0788">Thiol protease</keyword>
<dbReference type="SUPFAM" id="SSF54001">
    <property type="entry name" value="Cysteine proteinases"/>
    <property type="match status" value="1"/>
</dbReference>
<dbReference type="RefSeq" id="WP_357409471.1">
    <property type="nucleotide sequence ID" value="NZ_JBEYCD010000015.1"/>
</dbReference>
<dbReference type="Proteomes" id="UP001611415">
    <property type="component" value="Unassembled WGS sequence"/>
</dbReference>
<organism evidence="6 7">
    <name type="scientific">Nocardia xishanensis</name>
    <dbReference type="NCBI Taxonomy" id="238964"/>
    <lineage>
        <taxon>Bacteria</taxon>
        <taxon>Bacillati</taxon>
        <taxon>Actinomycetota</taxon>
        <taxon>Actinomycetes</taxon>
        <taxon>Mycobacteriales</taxon>
        <taxon>Nocardiaceae</taxon>
        <taxon>Nocardia</taxon>
    </lineage>
</organism>
<keyword evidence="3" id="KW-0378">Hydrolase</keyword>
<evidence type="ECO:0000259" key="5">
    <source>
        <dbReference type="PROSITE" id="PS51935"/>
    </source>
</evidence>
<gene>
    <name evidence="6" type="ORF">ACH49W_09060</name>
</gene>
<dbReference type="Gene3D" id="3.90.1720.10">
    <property type="entry name" value="endopeptidase domain like (from Nostoc punctiforme)"/>
    <property type="match status" value="1"/>
</dbReference>
<name>A0ABW7WXF2_9NOCA</name>
<dbReference type="InterPro" id="IPR000064">
    <property type="entry name" value="NLP_P60_dom"/>
</dbReference>
<dbReference type="Pfam" id="PF00877">
    <property type="entry name" value="NLPC_P60"/>
    <property type="match status" value="1"/>
</dbReference>
<keyword evidence="7" id="KW-1185">Reference proteome</keyword>
<evidence type="ECO:0000256" key="4">
    <source>
        <dbReference type="ARBA" id="ARBA00022807"/>
    </source>
</evidence>
<feature type="domain" description="NlpC/P60" evidence="5">
    <location>
        <begin position="85"/>
        <end position="198"/>
    </location>
</feature>
<dbReference type="InterPro" id="IPR051794">
    <property type="entry name" value="PG_Endopeptidase_C40"/>
</dbReference>